<dbReference type="Proteomes" id="UP001281761">
    <property type="component" value="Unassembled WGS sequence"/>
</dbReference>
<sequence length="522" mass="59644">MNQPVDVRIPPEHTVKYVVQQNGTIHELLLCEDLISELRAQPEFFINFLNNPHRIQEILAFSIGDSVSTDHSRIKHAIQTKAIEILSEDIKPIETILKQDIHVQTILSTISPRSEDNLITIHATCTILGSLLHRNFPIWNTIFETREIPSILLNKLAFYPVANLLTIFFKELATSKGITAIAEIVQKFDIVNRLFSKLEESNDPIVTTNIELVFTEICSLYTQSTRNILFSTILTDSTLSLAKHILSAPWKHNSFIHTLRILKHSVVCTQEGTDPRDYFDLKRDEEKDPILRKPPQSLITFLGDLHFLDDILHQNWVSLHNSRQFDAHFPIPTFSHRGDLHQQRFGSGQIEVVSFLNALLSASYDDEIESLFMASPIVPTLISLLVVSPTNSILHSEISSFLEFGLTQRSNCFLIFLLRDCKLDTFLITSFRRFLEISSESSSVPVSDNPAFLANLRSLAKTIQSLSTDSPNLSLNNRADWEKAYDDFVQQEVTNQDKSWQPRRQTFWSLADVVDCEYIELE</sequence>
<dbReference type="InterPro" id="IPR007587">
    <property type="entry name" value="SAPS"/>
</dbReference>
<evidence type="ECO:0000313" key="4">
    <source>
        <dbReference type="Proteomes" id="UP001281761"/>
    </source>
</evidence>
<dbReference type="EMBL" id="JARBJD010000166">
    <property type="protein sequence ID" value="KAK2948920.1"/>
    <property type="molecule type" value="Genomic_DNA"/>
</dbReference>
<comment type="similarity">
    <text evidence="1">Belongs to the SAPS family.</text>
</comment>
<evidence type="ECO:0000256" key="2">
    <source>
        <dbReference type="ARBA" id="ARBA00023306"/>
    </source>
</evidence>
<organism evidence="3 4">
    <name type="scientific">Blattamonas nauphoetae</name>
    <dbReference type="NCBI Taxonomy" id="2049346"/>
    <lineage>
        <taxon>Eukaryota</taxon>
        <taxon>Metamonada</taxon>
        <taxon>Preaxostyla</taxon>
        <taxon>Oxymonadida</taxon>
        <taxon>Blattamonas</taxon>
    </lineage>
</organism>
<evidence type="ECO:0000313" key="3">
    <source>
        <dbReference type="EMBL" id="KAK2948920.1"/>
    </source>
</evidence>
<keyword evidence="2" id="KW-0131">Cell cycle</keyword>
<evidence type="ECO:0000256" key="1">
    <source>
        <dbReference type="ARBA" id="ARBA00006180"/>
    </source>
</evidence>
<accession>A0ABQ9XC50</accession>
<keyword evidence="4" id="KW-1185">Reference proteome</keyword>
<dbReference type="PANTHER" id="PTHR12634">
    <property type="entry name" value="SIT4 YEAST -ASSOCIATING PROTEIN-RELATED"/>
    <property type="match status" value="1"/>
</dbReference>
<reference evidence="3 4" key="1">
    <citation type="journal article" date="2022" name="bioRxiv">
        <title>Genomics of Preaxostyla Flagellates Illuminates Evolutionary Transitions and the Path Towards Mitochondrial Loss.</title>
        <authorList>
            <person name="Novak L.V.F."/>
            <person name="Treitli S.C."/>
            <person name="Pyrih J."/>
            <person name="Halakuc P."/>
            <person name="Pipaliya S.V."/>
            <person name="Vacek V."/>
            <person name="Brzon O."/>
            <person name="Soukal P."/>
            <person name="Eme L."/>
            <person name="Dacks J.B."/>
            <person name="Karnkowska A."/>
            <person name="Elias M."/>
            <person name="Hampl V."/>
        </authorList>
    </citation>
    <scope>NUCLEOTIDE SEQUENCE [LARGE SCALE GENOMIC DNA]</scope>
    <source>
        <strain evidence="3">NAU3</strain>
        <tissue evidence="3">Gut</tissue>
    </source>
</reference>
<protein>
    <submittedName>
        <fullName evidence="3">Uncharacterized protein</fullName>
    </submittedName>
</protein>
<gene>
    <name evidence="3" type="ORF">BLNAU_16138</name>
</gene>
<dbReference type="PANTHER" id="PTHR12634:SF8">
    <property type="entry name" value="FIERY MOUNTAIN, ISOFORM D"/>
    <property type="match status" value="1"/>
</dbReference>
<name>A0ABQ9XC50_9EUKA</name>
<comment type="caution">
    <text evidence="3">The sequence shown here is derived from an EMBL/GenBank/DDBJ whole genome shotgun (WGS) entry which is preliminary data.</text>
</comment>
<proteinExistence type="inferred from homology"/>